<dbReference type="Pfam" id="PF00550">
    <property type="entry name" value="PP-binding"/>
    <property type="match status" value="1"/>
</dbReference>
<dbReference type="Gene3D" id="3.40.50.1820">
    <property type="entry name" value="alpha/beta hydrolase"/>
    <property type="match status" value="1"/>
</dbReference>
<dbReference type="Gene3D" id="3.30.559.30">
    <property type="entry name" value="Nonribosomal peptide synthetase, condensation domain"/>
    <property type="match status" value="1"/>
</dbReference>
<dbReference type="Gene3D" id="2.30.38.10">
    <property type="entry name" value="Luciferase, Domain 3"/>
    <property type="match status" value="1"/>
</dbReference>
<name>A0ABV9RU42_9PSEU</name>
<dbReference type="NCBIfam" id="TIGR01733">
    <property type="entry name" value="AA-adenyl-dom"/>
    <property type="match status" value="1"/>
</dbReference>
<feature type="domain" description="Carrier" evidence="4">
    <location>
        <begin position="919"/>
        <end position="994"/>
    </location>
</feature>
<organism evidence="5 6">
    <name type="scientific">Actinophytocola glycyrrhizae</name>
    <dbReference type="NCBI Taxonomy" id="2044873"/>
    <lineage>
        <taxon>Bacteria</taxon>
        <taxon>Bacillati</taxon>
        <taxon>Actinomycetota</taxon>
        <taxon>Actinomycetes</taxon>
        <taxon>Pseudonocardiales</taxon>
        <taxon>Pseudonocardiaceae</taxon>
    </lineage>
</organism>
<evidence type="ECO:0000256" key="3">
    <source>
        <dbReference type="ARBA" id="ARBA00022553"/>
    </source>
</evidence>
<dbReference type="InterPro" id="IPR036736">
    <property type="entry name" value="ACP-like_sf"/>
</dbReference>
<dbReference type="InterPro" id="IPR001242">
    <property type="entry name" value="Condensation_dom"/>
</dbReference>
<dbReference type="Gene3D" id="3.40.50.980">
    <property type="match status" value="2"/>
</dbReference>
<comment type="cofactor">
    <cofactor evidence="1">
        <name>pantetheine 4'-phosphate</name>
        <dbReference type="ChEBI" id="CHEBI:47942"/>
    </cofactor>
</comment>
<dbReference type="Gene3D" id="3.30.559.10">
    <property type="entry name" value="Chloramphenicol acetyltransferase-like domain"/>
    <property type="match status" value="1"/>
</dbReference>
<gene>
    <name evidence="5" type="ORF">ACFPCV_01290</name>
</gene>
<dbReference type="SMART" id="SM00823">
    <property type="entry name" value="PKS_PP"/>
    <property type="match status" value="1"/>
</dbReference>
<accession>A0ABV9RU42</accession>
<dbReference type="InterPro" id="IPR029058">
    <property type="entry name" value="AB_hydrolase_fold"/>
</dbReference>
<dbReference type="RefSeq" id="WP_378053534.1">
    <property type="nucleotide sequence ID" value="NZ_JBHSIS010000002.1"/>
</dbReference>
<dbReference type="Proteomes" id="UP001595859">
    <property type="component" value="Unassembled WGS sequence"/>
</dbReference>
<comment type="caution">
    <text evidence="5">The sequence shown here is derived from an EMBL/GenBank/DDBJ whole genome shotgun (WGS) entry which is preliminary data.</text>
</comment>
<sequence length="1015" mass="107878">MSGEWTFPASYAQERVWLANQLDPDSPVYNVSLPETLPAGTTVEHATEALNRIVARHEALRTHLRADGDTLVQVVRAHEPVTVDVVDLSGVDTAAEKARIFAVAGEQARTPIPLDQPPLWRASLARLSGDRLAVLFVAHHAVFDSQSILVVRQELAELCQAAVEGREPRLPDLAIQYADYSAWQRDQLADLDQQLAFWRDQLAGAPPVTGLPTDRPRPAQPTFAGDEVWFDMPAGLLDRVGELGRTSSATPQMVLLSAYAALLARLSGADDVVIGLSTSGRDLPELAPLVGMFVNPVALRVDVSGDPTFTELLGRVRGALLDVMEHWHTPFQKIVEAVAPQRDPAVQPVFQVAFNHIPDSGFDEVTLGTTKDDLAFDVTGGRSRLLYRTALFDRSTAEAVVDRYLRLLDAAVTGPGTAVADLPLLTGAERALVTGDWATGPELAVPSATVPELVERQAAATPDRAALVAQGTTMTYAELNATANRLARTLVEQGAGPGSLVALTLPRGADLVVAILAVLKSGAGYLPVDPAYPADRIAFMLADAAPALTLTRSLPEPSAVDTDLTDADRRAPLRDGHPAYVIYTSGSTGRPKGVVVEHRSVSAYLAYARAAYPSLAGTVLMHSPVSFDLTVTALLGPLTAGGTIRLAALDDPAARDGGAPAFVKATPGQLPLLDAALSPTGDLVLGGEALTAEQLAEWRGANPGATVINEYGPTEATVGCVAARFAPGEELPAGPVSIGRPIPGTRAYVLDTRLNPVPPGVAGELYVAGPQVARGYLDRPALTAERFLPDPLGTGERMYRTGDLVRWRGDGTLDYLGRTDHQVKIRGMRVEPDEISSAMLTNPDVREAVTVLRGETLVGYVVGDPDLDVLAAELAETLPEHMVPAAFVKLAALPLTTNGKLDRDALPEPAAQEGPAYLAPRTDAEVLVAEVFAEILGLDKVGAHDDFLELGGNSLRGMRAMAQIRNRIDVDVPMRALFSFPVVADLAAEIERLLDAELAQLSDDEVAALLAKENE</sequence>
<keyword evidence="2" id="KW-0596">Phosphopantetheine</keyword>
<dbReference type="Pfam" id="PF00668">
    <property type="entry name" value="Condensation"/>
    <property type="match status" value="1"/>
</dbReference>
<dbReference type="Pfam" id="PF13193">
    <property type="entry name" value="AMP-binding_C"/>
    <property type="match status" value="1"/>
</dbReference>
<dbReference type="PANTHER" id="PTHR45527:SF1">
    <property type="entry name" value="FATTY ACID SYNTHASE"/>
    <property type="match status" value="1"/>
</dbReference>
<dbReference type="InterPro" id="IPR023213">
    <property type="entry name" value="CAT-like_dom_sf"/>
</dbReference>
<dbReference type="SUPFAM" id="SSF47336">
    <property type="entry name" value="ACP-like"/>
    <property type="match status" value="1"/>
</dbReference>
<evidence type="ECO:0000313" key="5">
    <source>
        <dbReference type="EMBL" id="MFC4852118.1"/>
    </source>
</evidence>
<evidence type="ECO:0000256" key="2">
    <source>
        <dbReference type="ARBA" id="ARBA00022450"/>
    </source>
</evidence>
<evidence type="ECO:0000259" key="4">
    <source>
        <dbReference type="PROSITE" id="PS50075"/>
    </source>
</evidence>
<dbReference type="CDD" id="cd19531">
    <property type="entry name" value="LCL_NRPS-like"/>
    <property type="match status" value="1"/>
</dbReference>
<proteinExistence type="predicted"/>
<dbReference type="InterPro" id="IPR045851">
    <property type="entry name" value="AMP-bd_C_sf"/>
</dbReference>
<reference evidence="6" key="1">
    <citation type="journal article" date="2019" name="Int. J. Syst. Evol. Microbiol.">
        <title>The Global Catalogue of Microorganisms (GCM) 10K type strain sequencing project: providing services to taxonomists for standard genome sequencing and annotation.</title>
        <authorList>
            <consortium name="The Broad Institute Genomics Platform"/>
            <consortium name="The Broad Institute Genome Sequencing Center for Infectious Disease"/>
            <person name="Wu L."/>
            <person name="Ma J."/>
        </authorList>
    </citation>
    <scope>NUCLEOTIDE SEQUENCE [LARGE SCALE GENOMIC DNA]</scope>
    <source>
        <strain evidence="6">ZS-22-S1</strain>
    </source>
</reference>
<dbReference type="InterPro" id="IPR009081">
    <property type="entry name" value="PP-bd_ACP"/>
</dbReference>
<evidence type="ECO:0000256" key="1">
    <source>
        <dbReference type="ARBA" id="ARBA00001957"/>
    </source>
</evidence>
<dbReference type="InterPro" id="IPR020806">
    <property type="entry name" value="PKS_PP-bd"/>
</dbReference>
<dbReference type="PROSITE" id="PS50075">
    <property type="entry name" value="CARRIER"/>
    <property type="match status" value="1"/>
</dbReference>
<dbReference type="EMBL" id="JBHSIS010000002">
    <property type="protein sequence ID" value="MFC4852118.1"/>
    <property type="molecule type" value="Genomic_DNA"/>
</dbReference>
<dbReference type="InterPro" id="IPR010071">
    <property type="entry name" value="AA_adenyl_dom"/>
</dbReference>
<protein>
    <submittedName>
        <fullName evidence="5">Amino acid adenylation domain-containing protein</fullName>
    </submittedName>
</protein>
<keyword evidence="3" id="KW-0597">Phosphoprotein</keyword>
<dbReference type="InterPro" id="IPR000873">
    <property type="entry name" value="AMP-dep_synth/lig_dom"/>
</dbReference>
<dbReference type="PANTHER" id="PTHR45527">
    <property type="entry name" value="NONRIBOSOMAL PEPTIDE SYNTHETASE"/>
    <property type="match status" value="1"/>
</dbReference>
<dbReference type="PROSITE" id="PS00455">
    <property type="entry name" value="AMP_BINDING"/>
    <property type="match status" value="1"/>
</dbReference>
<dbReference type="InterPro" id="IPR025110">
    <property type="entry name" value="AMP-bd_C"/>
</dbReference>
<dbReference type="SUPFAM" id="SSF52777">
    <property type="entry name" value="CoA-dependent acyltransferases"/>
    <property type="match status" value="2"/>
</dbReference>
<dbReference type="CDD" id="cd05930">
    <property type="entry name" value="A_NRPS"/>
    <property type="match status" value="1"/>
</dbReference>
<dbReference type="SUPFAM" id="SSF56801">
    <property type="entry name" value="Acetyl-CoA synthetase-like"/>
    <property type="match status" value="1"/>
</dbReference>
<dbReference type="InterPro" id="IPR020845">
    <property type="entry name" value="AMP-binding_CS"/>
</dbReference>
<dbReference type="Pfam" id="PF00501">
    <property type="entry name" value="AMP-binding"/>
    <property type="match status" value="1"/>
</dbReference>
<evidence type="ECO:0000313" key="6">
    <source>
        <dbReference type="Proteomes" id="UP001595859"/>
    </source>
</evidence>
<dbReference type="Gene3D" id="3.30.300.30">
    <property type="match status" value="1"/>
</dbReference>
<keyword evidence="6" id="KW-1185">Reference proteome</keyword>